<keyword evidence="5 9" id="KW-0812">Transmembrane</keyword>
<evidence type="ECO:0000256" key="2">
    <source>
        <dbReference type="ARBA" id="ARBA00010072"/>
    </source>
</evidence>
<comment type="caution">
    <text evidence="11">The sequence shown here is derived from an EMBL/GenBank/DDBJ whole genome shotgun (WGS) entry which is preliminary data.</text>
</comment>
<evidence type="ECO:0000256" key="1">
    <source>
        <dbReference type="ARBA" id="ARBA00004429"/>
    </source>
</evidence>
<keyword evidence="4" id="KW-1003">Cell membrane</keyword>
<feature type="transmembrane region" description="Helical" evidence="9">
    <location>
        <begin position="57"/>
        <end position="79"/>
    </location>
</feature>
<gene>
    <name evidence="11" type="ORF">MUB46_11840</name>
</gene>
<dbReference type="PANTHER" id="PTHR30614:SF0">
    <property type="entry name" value="L-CYSTINE TRANSPORT SYSTEM PERMEASE PROTEIN TCYL"/>
    <property type="match status" value="1"/>
</dbReference>
<dbReference type="NCBIfam" id="TIGR01726">
    <property type="entry name" value="HEQRo_perm_3TM"/>
    <property type="match status" value="1"/>
</dbReference>
<feature type="transmembrane region" description="Helical" evidence="9">
    <location>
        <begin position="20"/>
        <end position="45"/>
    </location>
</feature>
<dbReference type="CDD" id="cd06261">
    <property type="entry name" value="TM_PBP2"/>
    <property type="match status" value="1"/>
</dbReference>
<dbReference type="InterPro" id="IPR043429">
    <property type="entry name" value="ArtM/GltK/GlnP/TcyL/YhdX-like"/>
</dbReference>
<dbReference type="InterPro" id="IPR000515">
    <property type="entry name" value="MetI-like"/>
</dbReference>
<dbReference type="SUPFAM" id="SSF161098">
    <property type="entry name" value="MetI-like"/>
    <property type="match status" value="1"/>
</dbReference>
<evidence type="ECO:0000256" key="8">
    <source>
        <dbReference type="ARBA" id="ARBA00023136"/>
    </source>
</evidence>
<protein>
    <submittedName>
        <fullName evidence="11">Amino acid ABC transporter permease</fullName>
    </submittedName>
</protein>
<dbReference type="GO" id="GO:0022857">
    <property type="term" value="F:transmembrane transporter activity"/>
    <property type="evidence" value="ECO:0007669"/>
    <property type="project" value="InterPro"/>
</dbReference>
<feature type="transmembrane region" description="Helical" evidence="9">
    <location>
        <begin position="91"/>
        <end position="109"/>
    </location>
</feature>
<keyword evidence="7 9" id="KW-1133">Transmembrane helix</keyword>
<dbReference type="Gene3D" id="1.10.3720.10">
    <property type="entry name" value="MetI-like"/>
    <property type="match status" value="1"/>
</dbReference>
<evidence type="ECO:0000259" key="10">
    <source>
        <dbReference type="PROSITE" id="PS50928"/>
    </source>
</evidence>
<feature type="transmembrane region" description="Helical" evidence="9">
    <location>
        <begin position="195"/>
        <end position="217"/>
    </location>
</feature>
<comment type="subcellular location">
    <subcellularLocation>
        <location evidence="1">Cell inner membrane</location>
        <topology evidence="1">Multi-pass membrane protein</topology>
    </subcellularLocation>
    <subcellularLocation>
        <location evidence="9">Cell membrane</location>
        <topology evidence="9">Multi-pass membrane protein</topology>
    </subcellularLocation>
</comment>
<organism evidence="11 12">
    <name type="scientific">Microbaculum marinisediminis</name>
    <dbReference type="NCBI Taxonomy" id="2931392"/>
    <lineage>
        <taxon>Bacteria</taxon>
        <taxon>Pseudomonadati</taxon>
        <taxon>Pseudomonadota</taxon>
        <taxon>Alphaproteobacteria</taxon>
        <taxon>Hyphomicrobiales</taxon>
        <taxon>Tepidamorphaceae</taxon>
        <taxon>Microbaculum</taxon>
    </lineage>
</organism>
<evidence type="ECO:0000256" key="3">
    <source>
        <dbReference type="ARBA" id="ARBA00022448"/>
    </source>
</evidence>
<evidence type="ECO:0000313" key="12">
    <source>
        <dbReference type="Proteomes" id="UP001320898"/>
    </source>
</evidence>
<comment type="similarity">
    <text evidence="2">Belongs to the binding-protein-dependent transport system permease family. HisMQ subfamily.</text>
</comment>
<evidence type="ECO:0000313" key="11">
    <source>
        <dbReference type="EMBL" id="MCT8972550.1"/>
    </source>
</evidence>
<accession>A0AAW5QZS1</accession>
<dbReference type="PROSITE" id="PS50928">
    <property type="entry name" value="ABC_TM1"/>
    <property type="match status" value="1"/>
</dbReference>
<feature type="domain" description="ABC transmembrane type-1" evidence="10">
    <location>
        <begin position="21"/>
        <end position="213"/>
    </location>
</feature>
<dbReference type="Pfam" id="PF00528">
    <property type="entry name" value="BPD_transp_1"/>
    <property type="match status" value="1"/>
</dbReference>
<keyword evidence="8 9" id="KW-0472">Membrane</keyword>
<dbReference type="EMBL" id="JALIDZ010000005">
    <property type="protein sequence ID" value="MCT8972550.1"/>
    <property type="molecule type" value="Genomic_DNA"/>
</dbReference>
<keyword evidence="12" id="KW-1185">Reference proteome</keyword>
<dbReference type="Proteomes" id="UP001320898">
    <property type="component" value="Unassembled WGS sequence"/>
</dbReference>
<dbReference type="AlphaFoldDB" id="A0AAW5QZS1"/>
<evidence type="ECO:0000256" key="6">
    <source>
        <dbReference type="ARBA" id="ARBA00022970"/>
    </source>
</evidence>
<evidence type="ECO:0000256" key="9">
    <source>
        <dbReference type="RuleBase" id="RU363032"/>
    </source>
</evidence>
<sequence length="226" mass="24953">MAFDWSVFVSALFSASLFKGAVIALALTVLAHALAIALSLPMAIALRGTNTTLKAAIKVYVTLFRAVPILLLLLIIWNGLPQLSPIFREQWFTPFLAALIGLALTEAAYQVEINRAALGAIHHGQVDAGNALGFNRLQIFFLIQVPQAMRVALPPTVNEFITLLKATSIASVISLRELMTVTQQAVAFTYKYAEYYLAALIYYVAMVLLLMVVQAFYERRMSWIGR</sequence>
<proteinExistence type="inferred from homology"/>
<dbReference type="InterPro" id="IPR035906">
    <property type="entry name" value="MetI-like_sf"/>
</dbReference>
<reference evidence="11 12" key="1">
    <citation type="submission" date="2022-04" db="EMBL/GenBank/DDBJ databases">
        <authorList>
            <person name="Ye Y.-Q."/>
            <person name="Du Z.-J."/>
        </authorList>
    </citation>
    <scope>NUCLEOTIDE SEQUENCE [LARGE SCALE GENOMIC DNA]</scope>
    <source>
        <strain evidence="11 12">A6E488</strain>
    </source>
</reference>
<evidence type="ECO:0000256" key="7">
    <source>
        <dbReference type="ARBA" id="ARBA00022989"/>
    </source>
</evidence>
<dbReference type="InterPro" id="IPR010065">
    <property type="entry name" value="AA_ABC_transptr_permease_3TM"/>
</dbReference>
<evidence type="ECO:0000256" key="5">
    <source>
        <dbReference type="ARBA" id="ARBA00022692"/>
    </source>
</evidence>
<dbReference type="RefSeq" id="WP_261616134.1">
    <property type="nucleotide sequence ID" value="NZ_JALIDZ010000005.1"/>
</dbReference>
<keyword evidence="3 9" id="KW-0813">Transport</keyword>
<keyword evidence="6" id="KW-0029">Amino-acid transport</keyword>
<name>A0AAW5QZS1_9HYPH</name>
<dbReference type="PANTHER" id="PTHR30614">
    <property type="entry name" value="MEMBRANE COMPONENT OF AMINO ACID ABC TRANSPORTER"/>
    <property type="match status" value="1"/>
</dbReference>
<evidence type="ECO:0000256" key="4">
    <source>
        <dbReference type="ARBA" id="ARBA00022475"/>
    </source>
</evidence>
<dbReference type="GO" id="GO:0006865">
    <property type="term" value="P:amino acid transport"/>
    <property type="evidence" value="ECO:0007669"/>
    <property type="project" value="UniProtKB-KW"/>
</dbReference>
<dbReference type="GO" id="GO:0043190">
    <property type="term" value="C:ATP-binding cassette (ABC) transporter complex"/>
    <property type="evidence" value="ECO:0007669"/>
    <property type="project" value="InterPro"/>
</dbReference>